<sequence>MSEQLPIIIVGAGPGGLATALALAHKNIPVLLLEKNQMPTEVGAGIQISPNATSSLKQWGVWPYIAEQAVIPGKIKIRSGVSGALLSELSARDISARYGAPYMVVHRADMQQALYHRASQLALIEMQDECDVQDIKDTADGIEVTCTLASGEQRSFKGSALIAADGVWSRIGTTYFGNKPAAYSGKTAWRTTLPLQMVPDTIDSRNIGLWLSPNAHLVHYPIVGGHMMNIVAIVNEDWTEEGWNGKGDADWLNNRFARWPREIRELLVERQDWLKWALCGQDPEQAWVKGKVALTGDAAHAMLPFMAQGAVMAIEDAAILARAIDEVQGPMETRLKAYEKARKNRVRKVVAKARRNGEIYHMQGAIATARNMTMRLLPTSQLMRQFDWIYSWKPEDVSFDA</sequence>
<organism evidence="7 8">
    <name type="scientific">Cohaesibacter celericrescens</name>
    <dbReference type="NCBI Taxonomy" id="2067669"/>
    <lineage>
        <taxon>Bacteria</taxon>
        <taxon>Pseudomonadati</taxon>
        <taxon>Pseudomonadota</taxon>
        <taxon>Alphaproteobacteria</taxon>
        <taxon>Hyphomicrobiales</taxon>
        <taxon>Cohaesibacteraceae</taxon>
    </lineage>
</organism>
<feature type="domain" description="FAD-binding" evidence="6">
    <location>
        <begin position="6"/>
        <end position="352"/>
    </location>
</feature>
<dbReference type="EMBL" id="PKUQ01000001">
    <property type="protein sequence ID" value="PLW78728.1"/>
    <property type="molecule type" value="Genomic_DNA"/>
</dbReference>
<dbReference type="OrthoDB" id="4230779at2"/>
<keyword evidence="4" id="KW-0560">Oxidoreductase</keyword>
<dbReference type="InterPro" id="IPR002938">
    <property type="entry name" value="FAD-bd"/>
</dbReference>
<name>A0A2N5XWC8_9HYPH</name>
<evidence type="ECO:0000256" key="2">
    <source>
        <dbReference type="ARBA" id="ARBA00022630"/>
    </source>
</evidence>
<dbReference type="Gene3D" id="3.50.50.60">
    <property type="entry name" value="FAD/NAD(P)-binding domain"/>
    <property type="match status" value="1"/>
</dbReference>
<dbReference type="Proteomes" id="UP000234881">
    <property type="component" value="Unassembled WGS sequence"/>
</dbReference>
<evidence type="ECO:0000313" key="8">
    <source>
        <dbReference type="Proteomes" id="UP000234881"/>
    </source>
</evidence>
<evidence type="ECO:0000256" key="4">
    <source>
        <dbReference type="ARBA" id="ARBA00023002"/>
    </source>
</evidence>
<comment type="caution">
    <text evidence="7">The sequence shown here is derived from an EMBL/GenBank/DDBJ whole genome shotgun (WGS) entry which is preliminary data.</text>
</comment>
<evidence type="ECO:0000259" key="6">
    <source>
        <dbReference type="Pfam" id="PF01494"/>
    </source>
</evidence>
<evidence type="ECO:0000256" key="1">
    <source>
        <dbReference type="ARBA" id="ARBA00001974"/>
    </source>
</evidence>
<dbReference type="SUPFAM" id="SSF51905">
    <property type="entry name" value="FAD/NAD(P)-binding domain"/>
    <property type="match status" value="1"/>
</dbReference>
<dbReference type="AlphaFoldDB" id="A0A2N5XWC8"/>
<keyword evidence="3" id="KW-0274">FAD</keyword>
<keyword evidence="5 7" id="KW-0503">Monooxygenase</keyword>
<dbReference type="SUPFAM" id="SSF54373">
    <property type="entry name" value="FAD-linked reductases, C-terminal domain"/>
    <property type="match status" value="1"/>
</dbReference>
<reference evidence="7 8" key="1">
    <citation type="submission" date="2018-01" db="EMBL/GenBank/DDBJ databases">
        <title>The draft genome sequence of Cohaesibacter sp. H1304.</title>
        <authorList>
            <person name="Wang N.-N."/>
            <person name="Du Z.-J."/>
        </authorList>
    </citation>
    <scope>NUCLEOTIDE SEQUENCE [LARGE SCALE GENOMIC DNA]</scope>
    <source>
        <strain evidence="7 8">H1304</strain>
    </source>
</reference>
<dbReference type="Pfam" id="PF01494">
    <property type="entry name" value="FAD_binding_3"/>
    <property type="match status" value="1"/>
</dbReference>
<dbReference type="GO" id="GO:0004497">
    <property type="term" value="F:monooxygenase activity"/>
    <property type="evidence" value="ECO:0007669"/>
    <property type="project" value="UniProtKB-KW"/>
</dbReference>
<dbReference type="InterPro" id="IPR050493">
    <property type="entry name" value="FAD-dep_Monooxygenase_BioMet"/>
</dbReference>
<dbReference type="GO" id="GO:0071949">
    <property type="term" value="F:FAD binding"/>
    <property type="evidence" value="ECO:0007669"/>
    <property type="project" value="InterPro"/>
</dbReference>
<proteinExistence type="predicted"/>
<evidence type="ECO:0000256" key="3">
    <source>
        <dbReference type="ARBA" id="ARBA00022827"/>
    </source>
</evidence>
<dbReference type="PANTHER" id="PTHR13789">
    <property type="entry name" value="MONOOXYGENASE"/>
    <property type="match status" value="1"/>
</dbReference>
<protein>
    <submittedName>
        <fullName evidence="7">Monooxygenase</fullName>
    </submittedName>
</protein>
<comment type="cofactor">
    <cofactor evidence="1">
        <name>FAD</name>
        <dbReference type="ChEBI" id="CHEBI:57692"/>
    </cofactor>
</comment>
<keyword evidence="2" id="KW-0285">Flavoprotein</keyword>
<dbReference type="PRINTS" id="PR00420">
    <property type="entry name" value="RNGMNOXGNASE"/>
</dbReference>
<evidence type="ECO:0000256" key="5">
    <source>
        <dbReference type="ARBA" id="ARBA00023033"/>
    </source>
</evidence>
<dbReference type="PANTHER" id="PTHR13789:SF318">
    <property type="entry name" value="GERANYLGERANYL DIPHOSPHATE REDUCTASE"/>
    <property type="match status" value="1"/>
</dbReference>
<keyword evidence="8" id="KW-1185">Reference proteome</keyword>
<dbReference type="InterPro" id="IPR036188">
    <property type="entry name" value="FAD/NAD-bd_sf"/>
</dbReference>
<accession>A0A2N5XWC8</accession>
<gene>
    <name evidence="7" type="ORF">C0081_00310</name>
</gene>
<evidence type="ECO:0000313" key="7">
    <source>
        <dbReference type="EMBL" id="PLW78728.1"/>
    </source>
</evidence>
<dbReference type="RefSeq" id="WP_101531813.1">
    <property type="nucleotide sequence ID" value="NZ_PKUQ01000001.1"/>
</dbReference>